<accession>A0ABY7GP38</accession>
<dbReference type="EMBL" id="CP113517">
    <property type="protein sequence ID" value="WAR43323.1"/>
    <property type="molecule type" value="Genomic_DNA"/>
</dbReference>
<evidence type="ECO:0000313" key="3">
    <source>
        <dbReference type="EMBL" id="WAR43333.1"/>
    </source>
</evidence>
<evidence type="ECO:0000313" key="2">
    <source>
        <dbReference type="EMBL" id="WAR43328.1"/>
    </source>
</evidence>
<protein>
    <submittedName>
        <fullName evidence="4">IS66 family insertion sequence element accessory protein TnpB</fullName>
    </submittedName>
</protein>
<keyword evidence="6" id="KW-1185">Reference proteome</keyword>
<dbReference type="Proteomes" id="UP001162780">
    <property type="component" value="Chromosome"/>
</dbReference>
<organism evidence="4 6">
    <name type="scientific">Methylomonas rapida</name>
    <dbReference type="NCBI Taxonomy" id="2963939"/>
    <lineage>
        <taxon>Bacteria</taxon>
        <taxon>Pseudomonadati</taxon>
        <taxon>Pseudomonadota</taxon>
        <taxon>Gammaproteobacteria</taxon>
        <taxon>Methylococcales</taxon>
        <taxon>Methylococcaceae</taxon>
        <taxon>Methylomonas</taxon>
    </lineage>
</organism>
<evidence type="ECO:0000313" key="6">
    <source>
        <dbReference type="Proteomes" id="UP001162780"/>
    </source>
</evidence>
<name>A0ABY7GP38_9GAMM</name>
<dbReference type="EMBL" id="CP113517">
    <property type="protein sequence ID" value="WAR46269.1"/>
    <property type="molecule type" value="Genomic_DNA"/>
</dbReference>
<dbReference type="EMBL" id="CP113517">
    <property type="protein sequence ID" value="WAR43328.1"/>
    <property type="molecule type" value="Genomic_DNA"/>
</dbReference>
<reference evidence="4" key="1">
    <citation type="submission" date="2022-11" db="EMBL/GenBank/DDBJ databases">
        <title>Methylomonas rapida sp. nov., Carotenoid-Producing Obligate Methanotrophs with High Growth Characteristics and Biotechnological Potential.</title>
        <authorList>
            <person name="Tikhonova E.N."/>
            <person name="Suleimanov R.Z."/>
            <person name="Miroshnikov K."/>
            <person name="Oshkin I.Y."/>
            <person name="Belova S.E."/>
            <person name="Danilova O.V."/>
            <person name="Ashikhmin A."/>
            <person name="Konopkin A."/>
            <person name="But S.Y."/>
            <person name="Khmelenina V.N."/>
            <person name="Kuznetsov N."/>
            <person name="Pimenov N.V."/>
            <person name="Dedysh S.N."/>
        </authorList>
    </citation>
    <scope>NUCLEOTIDE SEQUENCE</scope>
    <source>
        <strain evidence="4">MP1</strain>
    </source>
</reference>
<dbReference type="NCBIfam" id="NF047593">
    <property type="entry name" value="IS66_ISAeme5_TnpA"/>
    <property type="match status" value="1"/>
</dbReference>
<dbReference type="RefSeq" id="WP_255187174.1">
    <property type="nucleotide sequence ID" value="NZ_CP113517.1"/>
</dbReference>
<dbReference type="EMBL" id="CP113517">
    <property type="protein sequence ID" value="WAR46299.1"/>
    <property type="molecule type" value="Genomic_DNA"/>
</dbReference>
<dbReference type="EMBL" id="CP113517">
    <property type="protein sequence ID" value="WAR43333.1"/>
    <property type="molecule type" value="Genomic_DNA"/>
</dbReference>
<evidence type="ECO:0000313" key="1">
    <source>
        <dbReference type="EMBL" id="WAR43323.1"/>
    </source>
</evidence>
<gene>
    <name evidence="4" type="ORF">NM686_007045</name>
    <name evidence="5" type="ORF">NM686_007205</name>
    <name evidence="1" type="ORF">NM686_013095</name>
    <name evidence="2" type="ORF">NM686_013120</name>
    <name evidence="3" type="ORF">NM686_013145</name>
</gene>
<proteinExistence type="predicted"/>
<sequence>MAITSKWRQHIEAWQRSGLSQAEYCAAQQINVRTFTARLSDYRKLPKADSVALIPVQVAPSEPVDAGILFTHVQGHRLALPASVSARWVAELLRCLA</sequence>
<evidence type="ECO:0000313" key="4">
    <source>
        <dbReference type="EMBL" id="WAR46269.1"/>
    </source>
</evidence>
<evidence type="ECO:0000313" key="5">
    <source>
        <dbReference type="EMBL" id="WAR46299.1"/>
    </source>
</evidence>